<evidence type="ECO:0000256" key="7">
    <source>
        <dbReference type="ARBA" id="ARBA00023136"/>
    </source>
</evidence>
<feature type="transmembrane region" description="Helical" evidence="8">
    <location>
        <begin position="273"/>
        <end position="294"/>
    </location>
</feature>
<proteinExistence type="inferred from homology"/>
<evidence type="ECO:0000256" key="5">
    <source>
        <dbReference type="ARBA" id="ARBA00022692"/>
    </source>
</evidence>
<sequence>MIGTFVVLIMIFLGALCAGRLLLSWSDMWQALTHPIWLAKVPTTAMTVIWQLRLPRILGACLIGFGLSLSGGAYQSIFQNPLVSPDLLGVTTGASVGAAVAILAHGNIIAIEICAFVAGIITVSLTMMVPALLKSSNNLTLVLAGIVVGGFMTAILGLLKYLADPESQLQDIVYWQLGSLAKVNYQTLLATLPVFVIAGGILLALRFRLNVLSLSPTEALATGVNLKFERMIVILCATLLTAAAVAIAGTIGWVGLIIPHIAKLLTQQNNQRALPLMGILGALFLLLIDTLARTLSPGEIPLGILTGLIGTPFFIGILFKQRGRL</sequence>
<dbReference type="CDD" id="cd06550">
    <property type="entry name" value="TM_ABC_iron-siderophores_like"/>
    <property type="match status" value="1"/>
</dbReference>
<evidence type="ECO:0000256" key="6">
    <source>
        <dbReference type="ARBA" id="ARBA00022989"/>
    </source>
</evidence>
<evidence type="ECO:0000256" key="2">
    <source>
        <dbReference type="ARBA" id="ARBA00007935"/>
    </source>
</evidence>
<name>A0A0R1XSC0_9LACO</name>
<dbReference type="STRING" id="1423734.FC83_GL003146"/>
<dbReference type="GO" id="GO:0005886">
    <property type="term" value="C:plasma membrane"/>
    <property type="evidence" value="ECO:0007669"/>
    <property type="project" value="UniProtKB-SubCell"/>
</dbReference>
<keyword evidence="5 8" id="KW-0812">Transmembrane</keyword>
<evidence type="ECO:0000256" key="3">
    <source>
        <dbReference type="ARBA" id="ARBA00022448"/>
    </source>
</evidence>
<dbReference type="Proteomes" id="UP000051236">
    <property type="component" value="Unassembled WGS sequence"/>
</dbReference>
<dbReference type="PANTHER" id="PTHR30472:SF70">
    <property type="entry name" value="MOLYBDATE IMPORT SYSTEM PERMEASE PROTEIN MOLB"/>
    <property type="match status" value="1"/>
</dbReference>
<feature type="transmembrane region" description="Helical" evidence="8">
    <location>
        <begin position="57"/>
        <end position="75"/>
    </location>
</feature>
<evidence type="ECO:0000313" key="10">
    <source>
        <dbReference type="Proteomes" id="UP000051236"/>
    </source>
</evidence>
<feature type="transmembrane region" description="Helical" evidence="8">
    <location>
        <begin position="139"/>
        <end position="162"/>
    </location>
</feature>
<dbReference type="PATRIC" id="fig|1423734.3.peg.3195"/>
<evidence type="ECO:0000256" key="4">
    <source>
        <dbReference type="ARBA" id="ARBA00022475"/>
    </source>
</evidence>
<dbReference type="PANTHER" id="PTHR30472">
    <property type="entry name" value="FERRIC ENTEROBACTIN TRANSPORT SYSTEM PERMEASE PROTEIN"/>
    <property type="match status" value="1"/>
</dbReference>
<keyword evidence="10" id="KW-1185">Reference proteome</keyword>
<protein>
    <submittedName>
        <fullName evidence="9">Iron chelate uptake ABC transporter, FeCT family, permease protein</fullName>
    </submittedName>
</protein>
<dbReference type="Pfam" id="PF01032">
    <property type="entry name" value="FecCD"/>
    <property type="match status" value="1"/>
</dbReference>
<dbReference type="InterPro" id="IPR037294">
    <property type="entry name" value="ABC_BtuC-like"/>
</dbReference>
<dbReference type="eggNOG" id="COG0609">
    <property type="taxonomic scope" value="Bacteria"/>
</dbReference>
<comment type="similarity">
    <text evidence="2">Belongs to the binding-protein-dependent transport system permease family. FecCD subfamily.</text>
</comment>
<keyword evidence="4" id="KW-1003">Cell membrane</keyword>
<dbReference type="AlphaFoldDB" id="A0A0R1XSC0"/>
<feature type="transmembrane region" description="Helical" evidence="8">
    <location>
        <begin position="183"/>
        <end position="205"/>
    </location>
</feature>
<dbReference type="InterPro" id="IPR000522">
    <property type="entry name" value="ABC_transptr_permease_BtuC"/>
</dbReference>
<comment type="subcellular location">
    <subcellularLocation>
        <location evidence="1">Cell membrane</location>
        <topology evidence="1">Multi-pass membrane protein</topology>
    </subcellularLocation>
</comment>
<dbReference type="SUPFAM" id="SSF81345">
    <property type="entry name" value="ABC transporter involved in vitamin B12 uptake, BtuC"/>
    <property type="match status" value="1"/>
</dbReference>
<dbReference type="Gene3D" id="1.10.3470.10">
    <property type="entry name" value="ABC transporter involved in vitamin B12 uptake, BtuC"/>
    <property type="match status" value="1"/>
</dbReference>
<dbReference type="GO" id="GO:0033214">
    <property type="term" value="P:siderophore-iron import into cell"/>
    <property type="evidence" value="ECO:0007669"/>
    <property type="project" value="TreeGrafter"/>
</dbReference>
<keyword evidence="7 8" id="KW-0472">Membrane</keyword>
<keyword evidence="6 8" id="KW-1133">Transmembrane helix</keyword>
<keyword evidence="3" id="KW-0813">Transport</keyword>
<organism evidence="9 10">
    <name type="scientific">Agrilactobacillus composti DSM 18527 = JCM 14202</name>
    <dbReference type="NCBI Taxonomy" id="1423734"/>
    <lineage>
        <taxon>Bacteria</taxon>
        <taxon>Bacillati</taxon>
        <taxon>Bacillota</taxon>
        <taxon>Bacilli</taxon>
        <taxon>Lactobacillales</taxon>
        <taxon>Lactobacillaceae</taxon>
        <taxon>Agrilactobacillus</taxon>
    </lineage>
</organism>
<accession>A0A0R1XSC0</accession>
<evidence type="ECO:0000256" key="8">
    <source>
        <dbReference type="SAM" id="Phobius"/>
    </source>
</evidence>
<dbReference type="FunFam" id="1.10.3470.10:FF:000001">
    <property type="entry name" value="Vitamin B12 ABC transporter permease BtuC"/>
    <property type="match status" value="1"/>
</dbReference>
<feature type="transmembrane region" description="Helical" evidence="8">
    <location>
        <begin position="232"/>
        <end position="261"/>
    </location>
</feature>
<dbReference type="OrthoDB" id="9811721at2"/>
<feature type="transmembrane region" description="Helical" evidence="8">
    <location>
        <begin position="300"/>
        <end position="319"/>
    </location>
</feature>
<dbReference type="RefSeq" id="WP_035451073.1">
    <property type="nucleotide sequence ID" value="NZ_AZGA01000057.1"/>
</dbReference>
<gene>
    <name evidence="9" type="ORF">FC83_GL003146</name>
</gene>
<feature type="transmembrane region" description="Helical" evidence="8">
    <location>
        <begin position="87"/>
        <end position="106"/>
    </location>
</feature>
<evidence type="ECO:0000313" key="9">
    <source>
        <dbReference type="EMBL" id="KRM33066.1"/>
    </source>
</evidence>
<evidence type="ECO:0000256" key="1">
    <source>
        <dbReference type="ARBA" id="ARBA00004651"/>
    </source>
</evidence>
<reference evidence="9 10" key="1">
    <citation type="journal article" date="2015" name="Genome Announc.">
        <title>Expanding the biotechnology potential of lactobacilli through comparative genomics of 213 strains and associated genera.</title>
        <authorList>
            <person name="Sun Z."/>
            <person name="Harris H.M."/>
            <person name="McCann A."/>
            <person name="Guo C."/>
            <person name="Argimon S."/>
            <person name="Zhang W."/>
            <person name="Yang X."/>
            <person name="Jeffery I.B."/>
            <person name="Cooney J.C."/>
            <person name="Kagawa T.F."/>
            <person name="Liu W."/>
            <person name="Song Y."/>
            <person name="Salvetti E."/>
            <person name="Wrobel A."/>
            <person name="Rasinkangas P."/>
            <person name="Parkhill J."/>
            <person name="Rea M.C."/>
            <person name="O'Sullivan O."/>
            <person name="Ritari J."/>
            <person name="Douillard F.P."/>
            <person name="Paul Ross R."/>
            <person name="Yang R."/>
            <person name="Briner A.E."/>
            <person name="Felis G.E."/>
            <person name="de Vos W.M."/>
            <person name="Barrangou R."/>
            <person name="Klaenhammer T.R."/>
            <person name="Caufield P.W."/>
            <person name="Cui Y."/>
            <person name="Zhang H."/>
            <person name="O'Toole P.W."/>
        </authorList>
    </citation>
    <scope>NUCLEOTIDE SEQUENCE [LARGE SCALE GENOMIC DNA]</scope>
    <source>
        <strain evidence="9 10">DSM 18527</strain>
    </source>
</reference>
<comment type="caution">
    <text evidence="9">The sequence shown here is derived from an EMBL/GenBank/DDBJ whole genome shotgun (WGS) entry which is preliminary data.</text>
</comment>
<dbReference type="EMBL" id="AZGA01000057">
    <property type="protein sequence ID" value="KRM33066.1"/>
    <property type="molecule type" value="Genomic_DNA"/>
</dbReference>
<dbReference type="GO" id="GO:0022857">
    <property type="term" value="F:transmembrane transporter activity"/>
    <property type="evidence" value="ECO:0007669"/>
    <property type="project" value="InterPro"/>
</dbReference>
<feature type="transmembrane region" description="Helical" evidence="8">
    <location>
        <begin position="113"/>
        <end position="133"/>
    </location>
</feature>